<reference evidence="9 10" key="1">
    <citation type="journal article" date="2021" name="Front. Microbiol.">
        <title>Comprehensive Comparative Genomics and Phenotyping of Methylobacterium Species.</title>
        <authorList>
            <person name="Alessa O."/>
            <person name="Ogura Y."/>
            <person name="Fujitani Y."/>
            <person name="Takami H."/>
            <person name="Hayashi T."/>
            <person name="Sahin N."/>
            <person name="Tani A."/>
        </authorList>
    </citation>
    <scope>NUCLEOTIDE SEQUENCE [LARGE SCALE GENOMIC DNA]</scope>
    <source>
        <strain evidence="9 10">DSM 23679</strain>
    </source>
</reference>
<keyword evidence="3 6" id="KW-0717">Septation</keyword>
<dbReference type="Gene3D" id="2.160.20.70">
    <property type="match status" value="1"/>
</dbReference>
<keyword evidence="10" id="KW-1185">Reference proteome</keyword>
<gene>
    <name evidence="9" type="primary">minC_2</name>
    <name evidence="6" type="synonym">minC</name>
    <name evidence="9" type="ORF">AFCDBAGC_4366</name>
</gene>
<dbReference type="EMBL" id="BPQG01000079">
    <property type="protein sequence ID" value="GJD46484.1"/>
    <property type="molecule type" value="Genomic_DNA"/>
</dbReference>
<dbReference type="NCBIfam" id="TIGR01222">
    <property type="entry name" value="minC"/>
    <property type="match status" value="1"/>
</dbReference>
<comment type="similarity">
    <text evidence="1 6">Belongs to the MinC family.</text>
</comment>
<dbReference type="InterPro" id="IPR013033">
    <property type="entry name" value="MinC"/>
</dbReference>
<dbReference type="PANTHER" id="PTHR34108:SF1">
    <property type="entry name" value="SEPTUM SITE-DETERMINING PROTEIN MINC"/>
    <property type="match status" value="1"/>
</dbReference>
<dbReference type="InterPro" id="IPR036145">
    <property type="entry name" value="MinC_C_sf"/>
</dbReference>
<evidence type="ECO:0000259" key="8">
    <source>
        <dbReference type="Pfam" id="PF03775"/>
    </source>
</evidence>
<evidence type="ECO:0000256" key="6">
    <source>
        <dbReference type="HAMAP-Rule" id="MF_00267"/>
    </source>
</evidence>
<dbReference type="SUPFAM" id="SSF63848">
    <property type="entry name" value="Cell-division inhibitor MinC, C-terminal domain"/>
    <property type="match status" value="1"/>
</dbReference>
<evidence type="ECO:0000256" key="7">
    <source>
        <dbReference type="SAM" id="MobiDB-lite"/>
    </source>
</evidence>
<comment type="subunit">
    <text evidence="6">Interacts with MinD and FtsZ.</text>
</comment>
<dbReference type="HAMAP" id="MF_00267">
    <property type="entry name" value="MinC"/>
    <property type="match status" value="1"/>
</dbReference>
<accession>A0ABQ4QMR3</accession>
<keyword evidence="2 6" id="KW-0132">Cell division</keyword>
<feature type="region of interest" description="Disordered" evidence="7">
    <location>
        <begin position="1"/>
        <end position="71"/>
    </location>
</feature>
<organism evidence="9 10">
    <name type="scientific">Methylobacterium cerastii</name>
    <dbReference type="NCBI Taxonomy" id="932741"/>
    <lineage>
        <taxon>Bacteria</taxon>
        <taxon>Pseudomonadati</taxon>
        <taxon>Pseudomonadota</taxon>
        <taxon>Alphaproteobacteria</taxon>
        <taxon>Hyphomicrobiales</taxon>
        <taxon>Methylobacteriaceae</taxon>
        <taxon>Methylobacterium</taxon>
    </lineage>
</organism>
<dbReference type="Proteomes" id="UP001055117">
    <property type="component" value="Unassembled WGS sequence"/>
</dbReference>
<dbReference type="Pfam" id="PF03775">
    <property type="entry name" value="MinC_C"/>
    <property type="match status" value="1"/>
</dbReference>
<dbReference type="PANTHER" id="PTHR34108">
    <property type="entry name" value="SEPTUM SITE-DETERMINING PROTEIN MINC"/>
    <property type="match status" value="1"/>
</dbReference>
<evidence type="ECO:0000313" key="10">
    <source>
        <dbReference type="Proteomes" id="UP001055117"/>
    </source>
</evidence>
<evidence type="ECO:0000256" key="2">
    <source>
        <dbReference type="ARBA" id="ARBA00022618"/>
    </source>
</evidence>
<comment type="caution">
    <text evidence="9">The sequence shown here is derived from an EMBL/GenBank/DDBJ whole genome shotgun (WGS) entry which is preliminary data.</text>
</comment>
<sequence>MKTQIFPDPDRPVSAQPEKAVSPEAVGLPAGTESPAPETAAAASDPAKPADPAPATEPAEPAKPAAKPSTPRALAFRGRAFKAMALKPEAPLADWLADLDAALKRSPTLFDGRAIILDLGALRPDHEALQALVADLIGRRVRILGFEGVESIAAGLPPLLIGGRPASNLDLPDLALPKVPEEPVSTSITIEGSVRSGQTVVHPTGDVTVMGSVSSGAEILAGGSIHIYGALRGRAIAGAARNPRARIYCRKFQPELLGIDRLVRTAEDIGTQLQGKPAQIWLDGGAIRMAGLD</sequence>
<evidence type="ECO:0000256" key="5">
    <source>
        <dbReference type="ARBA" id="ARBA00025606"/>
    </source>
</evidence>
<protein>
    <recommendedName>
        <fullName evidence="6">Probable septum site-determining protein MinC</fullName>
    </recommendedName>
</protein>
<feature type="domain" description="Septum formation inhibitor MinC C-terminal" evidence="8">
    <location>
        <begin position="190"/>
        <end position="288"/>
    </location>
</feature>
<dbReference type="InterPro" id="IPR016098">
    <property type="entry name" value="CAP/MinC_C"/>
</dbReference>
<dbReference type="InterPro" id="IPR005526">
    <property type="entry name" value="Septum_form_inhib_MinC_C"/>
</dbReference>
<evidence type="ECO:0000256" key="4">
    <source>
        <dbReference type="ARBA" id="ARBA00023306"/>
    </source>
</evidence>
<comment type="function">
    <text evidence="5 6">Cell division inhibitor that blocks the formation of polar Z ring septums. Rapidly oscillates between the poles of the cell to destabilize FtsZ filaments that have formed before they mature into polar Z rings. Prevents FtsZ polymerization.</text>
</comment>
<feature type="compositionally biased region" description="Low complexity" evidence="7">
    <location>
        <begin position="53"/>
        <end position="71"/>
    </location>
</feature>
<keyword evidence="4 6" id="KW-0131">Cell cycle</keyword>
<proteinExistence type="inferred from homology"/>
<evidence type="ECO:0000256" key="3">
    <source>
        <dbReference type="ARBA" id="ARBA00023210"/>
    </source>
</evidence>
<dbReference type="Gene3D" id="3.30.70.260">
    <property type="match status" value="1"/>
</dbReference>
<evidence type="ECO:0000256" key="1">
    <source>
        <dbReference type="ARBA" id="ARBA00006291"/>
    </source>
</evidence>
<feature type="compositionally biased region" description="Low complexity" evidence="7">
    <location>
        <begin position="34"/>
        <end position="47"/>
    </location>
</feature>
<name>A0ABQ4QMR3_9HYPH</name>
<evidence type="ECO:0000313" key="9">
    <source>
        <dbReference type="EMBL" id="GJD46484.1"/>
    </source>
</evidence>